<name>A0A2K9P5E9_9FIRM</name>
<sequence>MNVKLVANGKTVDYEISDTEYNRLFTRTGLEKPVACEEFYAVNFSNGDIDNFIWNGYKCDETFFDCGLMSTDKKLAQDRFRARKIKTKLERFAAEHNKGALNWNLCAKTKWYLYYDFTYNEVDVNQSRTLKIEGTTYFSSEKIAKQAIEELDKDGELVWYLRDYQPWIGAYEETEEK</sequence>
<dbReference type="GeneID" id="98063136"/>
<keyword evidence="2" id="KW-1185">Reference proteome</keyword>
<gene>
    <name evidence="1" type="ORF">B9O19_01754</name>
</gene>
<evidence type="ECO:0000313" key="2">
    <source>
        <dbReference type="Proteomes" id="UP000235589"/>
    </source>
</evidence>
<organism evidence="1 2">
    <name type="scientific">Monoglobus pectinilyticus</name>
    <dbReference type="NCBI Taxonomy" id="1981510"/>
    <lineage>
        <taxon>Bacteria</taxon>
        <taxon>Bacillati</taxon>
        <taxon>Bacillota</taxon>
        <taxon>Clostridia</taxon>
        <taxon>Monoglobales</taxon>
        <taxon>Monoglobaceae</taxon>
        <taxon>Monoglobus</taxon>
    </lineage>
</organism>
<dbReference type="EMBL" id="CP020991">
    <property type="protein sequence ID" value="AUO19908.1"/>
    <property type="molecule type" value="Genomic_DNA"/>
</dbReference>
<dbReference type="KEGG" id="mpec:B9O19_01754"/>
<evidence type="ECO:0000313" key="1">
    <source>
        <dbReference type="EMBL" id="AUO19908.1"/>
    </source>
</evidence>
<dbReference type="AlphaFoldDB" id="A0A2K9P5E9"/>
<dbReference type="OrthoDB" id="3077135at2"/>
<dbReference type="Proteomes" id="UP000235589">
    <property type="component" value="Chromosome"/>
</dbReference>
<accession>A0A2K9P5E9</accession>
<protein>
    <submittedName>
        <fullName evidence="1">Uncharacterized protein</fullName>
    </submittedName>
</protein>
<reference evidence="1 2" key="1">
    <citation type="submission" date="2017-04" db="EMBL/GenBank/DDBJ databases">
        <title>Monoglobus pectinilyticus 14 draft genome.</title>
        <authorList>
            <person name="Kim C."/>
            <person name="Rosendale D.I."/>
            <person name="Kelly W.J."/>
            <person name="Tannock G.W."/>
            <person name="Patchett M.L."/>
            <person name="Jordens J.Z."/>
        </authorList>
    </citation>
    <scope>NUCLEOTIDE SEQUENCE [LARGE SCALE GENOMIC DNA]</scope>
    <source>
        <strain evidence="1 2">14</strain>
    </source>
</reference>
<dbReference type="RefSeq" id="WP_102366068.1">
    <property type="nucleotide sequence ID" value="NZ_CP020991.1"/>
</dbReference>
<proteinExistence type="predicted"/>